<dbReference type="CDD" id="cd02440">
    <property type="entry name" value="AdoMet_MTases"/>
    <property type="match status" value="1"/>
</dbReference>
<evidence type="ECO:0000256" key="3">
    <source>
        <dbReference type="ARBA" id="ARBA00022679"/>
    </source>
</evidence>
<keyword evidence="2 5" id="KW-0489">Methyltransferase</keyword>
<evidence type="ECO:0000256" key="4">
    <source>
        <dbReference type="ARBA" id="ARBA00022691"/>
    </source>
</evidence>
<dbReference type="Gene3D" id="3.40.50.150">
    <property type="entry name" value="Vaccinia Virus protein VP39"/>
    <property type="match status" value="1"/>
</dbReference>
<keyword evidence="4 5" id="KW-0949">S-adenosyl-L-methionine</keyword>
<dbReference type="InterPro" id="IPR004033">
    <property type="entry name" value="UbiE/COQ5_MeTrFase"/>
</dbReference>
<evidence type="ECO:0000256" key="5">
    <source>
        <dbReference type="HAMAP-Rule" id="MF_01813"/>
    </source>
</evidence>
<dbReference type="HAMAP" id="MF_01813">
    <property type="entry name" value="MenG_UbiE_methyltr"/>
    <property type="match status" value="1"/>
</dbReference>
<dbReference type="GO" id="GO:0032259">
    <property type="term" value="P:methylation"/>
    <property type="evidence" value="ECO:0007669"/>
    <property type="project" value="UniProtKB-KW"/>
</dbReference>
<evidence type="ECO:0000256" key="2">
    <source>
        <dbReference type="ARBA" id="ARBA00022603"/>
    </source>
</evidence>
<proteinExistence type="inferred from homology"/>
<feature type="binding site" evidence="5">
    <location>
        <position position="77"/>
    </location>
    <ligand>
        <name>S-adenosyl-L-methionine</name>
        <dbReference type="ChEBI" id="CHEBI:59789"/>
    </ligand>
</feature>
<comment type="pathway">
    <text evidence="5">Quinol/quinone metabolism; menaquinone biosynthesis; menaquinol from 1,4-dihydroxy-2-naphthoate: step 2/2.</text>
</comment>
<dbReference type="PROSITE" id="PS51608">
    <property type="entry name" value="SAM_MT_UBIE"/>
    <property type="match status" value="1"/>
</dbReference>
<reference evidence="6 7" key="1">
    <citation type="submission" date="2022-01" db="EMBL/GenBank/DDBJ databases">
        <title>Desulfofustis limnae sp. nov., a novel mesophilic sulfate-reducing bacterium isolated from marsh soil.</title>
        <authorList>
            <person name="Watanabe M."/>
            <person name="Takahashi A."/>
            <person name="Kojima H."/>
            <person name="Fukui M."/>
        </authorList>
    </citation>
    <scope>NUCLEOTIDE SEQUENCE [LARGE SCALE GENOMIC DNA]</scope>
    <source>
        <strain evidence="6 7">PPLL</strain>
    </source>
</reference>
<protein>
    <recommendedName>
        <fullName evidence="5">Demethylmenaquinone methyltransferase</fullName>
        <ecNumber evidence="5">2.1.1.163</ecNumber>
    </recommendedName>
</protein>
<dbReference type="EC" id="2.1.1.163" evidence="5"/>
<keyword evidence="1 5" id="KW-0474">Menaquinone biosynthesis</keyword>
<dbReference type="GO" id="GO:0008168">
    <property type="term" value="F:methyltransferase activity"/>
    <property type="evidence" value="ECO:0007669"/>
    <property type="project" value="UniProtKB-KW"/>
</dbReference>
<name>A0ABN6M1L1_9BACT</name>
<dbReference type="NCBIfam" id="TIGR01934">
    <property type="entry name" value="MenG_MenH_UbiE"/>
    <property type="match status" value="1"/>
</dbReference>
<dbReference type="PANTHER" id="PTHR43591:SF24">
    <property type="entry name" value="2-METHOXY-6-POLYPRENYL-1,4-BENZOQUINOL METHYLASE, MITOCHONDRIAL"/>
    <property type="match status" value="1"/>
</dbReference>
<dbReference type="RefSeq" id="WP_284153847.1">
    <property type="nucleotide sequence ID" value="NZ_AP025516.1"/>
</dbReference>
<dbReference type="EMBL" id="AP025516">
    <property type="protein sequence ID" value="BDD86776.1"/>
    <property type="molecule type" value="Genomic_DNA"/>
</dbReference>
<evidence type="ECO:0000256" key="1">
    <source>
        <dbReference type="ARBA" id="ARBA00022428"/>
    </source>
</evidence>
<evidence type="ECO:0000313" key="7">
    <source>
        <dbReference type="Proteomes" id="UP000830055"/>
    </source>
</evidence>
<gene>
    <name evidence="5 6" type="primary">menG</name>
    <name evidence="6" type="ORF">DPPLL_11410</name>
</gene>
<accession>A0ABN6M1L1</accession>
<dbReference type="PANTHER" id="PTHR43591">
    <property type="entry name" value="METHYLTRANSFERASE"/>
    <property type="match status" value="1"/>
</dbReference>
<feature type="binding site" evidence="5">
    <location>
        <begin position="101"/>
        <end position="102"/>
    </location>
    <ligand>
        <name>S-adenosyl-L-methionine</name>
        <dbReference type="ChEBI" id="CHEBI:59789"/>
    </ligand>
</feature>
<dbReference type="Pfam" id="PF01209">
    <property type="entry name" value="Ubie_methyltran"/>
    <property type="match status" value="1"/>
</dbReference>
<organism evidence="6 7">
    <name type="scientific">Desulfofustis limnaeus</name>
    <dbReference type="NCBI Taxonomy" id="2740163"/>
    <lineage>
        <taxon>Bacteria</taxon>
        <taxon>Pseudomonadati</taxon>
        <taxon>Thermodesulfobacteriota</taxon>
        <taxon>Desulfobulbia</taxon>
        <taxon>Desulfobulbales</taxon>
        <taxon>Desulfocapsaceae</taxon>
        <taxon>Desulfofustis</taxon>
    </lineage>
</organism>
<dbReference type="InterPro" id="IPR029063">
    <property type="entry name" value="SAM-dependent_MTases_sf"/>
</dbReference>
<evidence type="ECO:0000313" key="6">
    <source>
        <dbReference type="EMBL" id="BDD86776.1"/>
    </source>
</evidence>
<dbReference type="Proteomes" id="UP000830055">
    <property type="component" value="Chromosome"/>
</dbReference>
<comment type="similarity">
    <text evidence="5">Belongs to the class I-like SAM-binding methyltransferase superfamily. MenG/UbiE family.</text>
</comment>
<comment type="caution">
    <text evidence="5">Lacks conserved residue(s) required for the propagation of feature annotation.</text>
</comment>
<keyword evidence="3 5" id="KW-0808">Transferase</keyword>
<keyword evidence="7" id="KW-1185">Reference proteome</keyword>
<feature type="binding site" evidence="5">
    <location>
        <position position="57"/>
    </location>
    <ligand>
        <name>S-adenosyl-L-methionine</name>
        <dbReference type="ChEBI" id="CHEBI:59789"/>
    </ligand>
</feature>
<dbReference type="SUPFAM" id="SSF53335">
    <property type="entry name" value="S-adenosyl-L-methionine-dependent methyltransferases"/>
    <property type="match status" value="1"/>
</dbReference>
<comment type="catalytic activity">
    <reaction evidence="5">
        <text>a 2-demethylmenaquinol + S-adenosyl-L-methionine = a menaquinol + S-adenosyl-L-homocysteine + H(+)</text>
        <dbReference type="Rhea" id="RHEA:42640"/>
        <dbReference type="Rhea" id="RHEA-COMP:9539"/>
        <dbReference type="Rhea" id="RHEA-COMP:9563"/>
        <dbReference type="ChEBI" id="CHEBI:15378"/>
        <dbReference type="ChEBI" id="CHEBI:18151"/>
        <dbReference type="ChEBI" id="CHEBI:55437"/>
        <dbReference type="ChEBI" id="CHEBI:57856"/>
        <dbReference type="ChEBI" id="CHEBI:59789"/>
        <dbReference type="EC" id="2.1.1.163"/>
    </reaction>
</comment>
<sequence length="228" mass="25622">MTGKGPGVQHMFDAIAGRYDVMNRLMTLGQDQRWRRFVVEQAGDPGDGRVLDLACGTGDIAALLHRTRPRARIVAGDFSLNMLAEAKRRFAGLPIGWHAGDATCLPFADRTFRAVTFGYLLRNVDDSLAVLQEVRRVLVEGGRVVCLDTTPPPRNLLYPFVRWYLHRVIPALGRLVARDQAAYAYLSGSTMAFHGAEELADLFRRAGFRKVDYRRFIFDTIGVHWGTR</sequence>
<comment type="function">
    <text evidence="5">Methyltransferase required for the conversion of demethylmenaquinol (DMKH2) to menaquinol (MKH2).</text>
</comment>